<dbReference type="Proteomes" id="UP001296104">
    <property type="component" value="Unassembled WGS sequence"/>
</dbReference>
<keyword evidence="2" id="KW-0812">Transmembrane</keyword>
<feature type="region of interest" description="Disordered" evidence="1">
    <location>
        <begin position="158"/>
        <end position="193"/>
    </location>
</feature>
<evidence type="ECO:0000256" key="2">
    <source>
        <dbReference type="SAM" id="Phobius"/>
    </source>
</evidence>
<sequence>MNLHGSRERRKSSHRSRRPFGKLTLDTNFASQGRPFPYESRVQELSFVSFAESKARANVFARQEGLKQQLGNEAPLAPPAQQIAPTPNAQPSSRKKTIVKPSRSFRAAIVPSPTEQKASDASLAPPLHRRVKGLRPSPLDLNQDVSPSDRAITIGLAFAPSTAPVDPKSPSSPPEGPEGKDHESIDTQKFGQEVATPVIVITPAKDRFSPSDLASGYRPTSSIYSRYTNLLTKKNEKTPPVPPLPLFAASGPNESITAPYPYARESAATTFEEDLASPRLRETRLMSTWSDDTVTPMTRFSKRSTAGLPTPRRSKGWWNIITSPFSAKSSNTSFWKSPSAEQSSEQHRILDDAAPMGSDPHAGVIFLNRASDDDALRSAPASGPALRSETEKLNPTGVPKRSDTAPAALDPSAPKVNIYQLPRSGEAAAYYDPNRHFSSLCLSPTALKTASRGSLEGWSPSQSVHIPSRHCEQTAIDCLGPIANDPRSSRAESEICASQKSAEQAEMGPSSPVDEPLAARRSVATGVNIFSTPSEEELRSAGLEIPPASREYRPPPAEHLMSPLSATPVVQDAHLARIVGPHSSFGEQRQVEVESAPTPSHYGLGFATLGAATIAHHEPNEARGFSSEKRTQAKSLMQPLHARQYSHGLGITDSHSDLFPPPQHISEKPRLGTDKFGQLTIRSVEEQRTRRPWYRRFFWLIAAAVTTLLLLLIILLVIFVPQRHNDISVQSTWMNLTGFPVLATGVSTVIQPHRADSSSSCVSPSEMWSCAVPGQNNNSIPDFRFEIRFRNGTLPANETARRSSRASQRKRWDQASALRPFTKRSEWSDYLYSPSPAAPSIEDQKFLGRTTDNVTAIYEGEETPFYISMLEAPSLSGSSDSKLRRRESNFTYPYPTDSAEEQSQNVSTKAPESIPPPALKSNGEPAVQELYPLATAQPLKLYNRGTEDEHYGFYTYFDRSIYVSAPANASHNATANFTGNVALHEAETVCTFSQTRFRVQIWTQKGNVSSSLGRRSASGSIAAAAAGNSTANDMSSPGSFPYPVTVTINRHGGSATRKGVYCYGLDEEHHVVSADKMWIVEDRAAGGSLVNPAEIPGNGTSAKNSKRDDQIYGGIDGGTGGCDCQWRNWK</sequence>
<feature type="region of interest" description="Disordered" evidence="1">
    <location>
        <begin position="796"/>
        <end position="815"/>
    </location>
</feature>
<feature type="compositionally biased region" description="Basic residues" evidence="1">
    <location>
        <begin position="7"/>
        <end position="20"/>
    </location>
</feature>
<dbReference type="EMBL" id="CAVMBE010000086">
    <property type="protein sequence ID" value="CAK4033430.1"/>
    <property type="molecule type" value="Genomic_DNA"/>
</dbReference>
<evidence type="ECO:0000313" key="4">
    <source>
        <dbReference type="Proteomes" id="UP001296104"/>
    </source>
</evidence>
<feature type="compositionally biased region" description="Polar residues" evidence="1">
    <location>
        <begin position="901"/>
        <end position="910"/>
    </location>
</feature>
<protein>
    <recommendedName>
        <fullName evidence="5">Glycoprotease family protein</fullName>
    </recommendedName>
</protein>
<feature type="region of interest" description="Disordered" evidence="1">
    <location>
        <begin position="1"/>
        <end position="34"/>
    </location>
</feature>
<feature type="region of interest" description="Disordered" evidence="1">
    <location>
        <begin position="70"/>
        <end position="146"/>
    </location>
</feature>
<feature type="compositionally biased region" description="Basic and acidic residues" evidence="1">
    <location>
        <begin position="177"/>
        <end position="186"/>
    </location>
</feature>
<reference evidence="3" key="1">
    <citation type="submission" date="2023-11" db="EMBL/GenBank/DDBJ databases">
        <authorList>
            <person name="Alioto T."/>
            <person name="Alioto T."/>
            <person name="Gomez Garrido J."/>
        </authorList>
    </citation>
    <scope>NUCLEOTIDE SEQUENCE</scope>
</reference>
<keyword evidence="2" id="KW-1133">Transmembrane helix</keyword>
<evidence type="ECO:0000313" key="3">
    <source>
        <dbReference type="EMBL" id="CAK4033430.1"/>
    </source>
</evidence>
<accession>A0AAI9EES4</accession>
<keyword evidence="2" id="KW-0472">Membrane</keyword>
<feature type="region of interest" description="Disordered" evidence="1">
    <location>
        <begin position="889"/>
        <end position="916"/>
    </location>
</feature>
<dbReference type="AlphaFoldDB" id="A0AAI9EES4"/>
<feature type="region of interest" description="Disordered" evidence="1">
    <location>
        <begin position="482"/>
        <end position="515"/>
    </location>
</feature>
<feature type="region of interest" description="Disordered" evidence="1">
    <location>
        <begin position="1090"/>
        <end position="1109"/>
    </location>
</feature>
<comment type="caution">
    <text evidence="3">The sequence shown here is derived from an EMBL/GenBank/DDBJ whole genome shotgun (WGS) entry which is preliminary data.</text>
</comment>
<gene>
    <name evidence="3" type="ORF">LECACI_7A008588</name>
</gene>
<evidence type="ECO:0008006" key="5">
    <source>
        <dbReference type="Google" id="ProtNLM"/>
    </source>
</evidence>
<name>A0AAI9EES4_9PEZI</name>
<feature type="transmembrane region" description="Helical" evidence="2">
    <location>
        <begin position="697"/>
        <end position="720"/>
    </location>
</feature>
<keyword evidence="4" id="KW-1185">Reference proteome</keyword>
<feature type="region of interest" description="Disordered" evidence="1">
    <location>
        <begin position="375"/>
        <end position="411"/>
    </location>
</feature>
<proteinExistence type="predicted"/>
<feature type="compositionally biased region" description="Low complexity" evidence="1">
    <location>
        <begin position="79"/>
        <end position="91"/>
    </location>
</feature>
<organism evidence="3 4">
    <name type="scientific">Lecanosticta acicola</name>
    <dbReference type="NCBI Taxonomy" id="111012"/>
    <lineage>
        <taxon>Eukaryota</taxon>
        <taxon>Fungi</taxon>
        <taxon>Dikarya</taxon>
        <taxon>Ascomycota</taxon>
        <taxon>Pezizomycotina</taxon>
        <taxon>Dothideomycetes</taxon>
        <taxon>Dothideomycetidae</taxon>
        <taxon>Mycosphaerellales</taxon>
        <taxon>Mycosphaerellaceae</taxon>
        <taxon>Lecanosticta</taxon>
    </lineage>
</organism>
<evidence type="ECO:0000256" key="1">
    <source>
        <dbReference type="SAM" id="MobiDB-lite"/>
    </source>
</evidence>